<evidence type="ECO:0000313" key="6">
    <source>
        <dbReference type="EMBL" id="KAA2370183.1"/>
    </source>
</evidence>
<feature type="domain" description="Phosphotyrosine protein phosphatase I" evidence="5">
    <location>
        <begin position="3"/>
        <end position="153"/>
    </location>
</feature>
<feature type="active site" evidence="4">
    <location>
        <position position="15"/>
    </location>
</feature>
<proteinExistence type="inferred from homology"/>
<accession>A0A5B3G943</accession>
<dbReference type="Gene3D" id="3.40.50.2300">
    <property type="match status" value="1"/>
</dbReference>
<dbReference type="FunFam" id="3.40.50.2300:FF:000113">
    <property type="entry name" value="Low molecular weight protein-tyrosine-phosphatase"/>
    <property type="match status" value="1"/>
</dbReference>
<evidence type="ECO:0000259" key="5">
    <source>
        <dbReference type="SMART" id="SM00226"/>
    </source>
</evidence>
<dbReference type="Proteomes" id="UP000323567">
    <property type="component" value="Unassembled WGS sequence"/>
</dbReference>
<reference evidence="8 9" key="1">
    <citation type="journal article" date="2019" name="Nat. Med.">
        <title>A library of human gut bacterial isolates paired with longitudinal multiomics data enables mechanistic microbiome research.</title>
        <authorList>
            <person name="Poyet M."/>
            <person name="Groussin M."/>
            <person name="Gibbons S.M."/>
            <person name="Avila-Pacheco J."/>
            <person name="Jiang X."/>
            <person name="Kearney S.M."/>
            <person name="Perrotta A.R."/>
            <person name="Berdy B."/>
            <person name="Zhao S."/>
            <person name="Lieberman T.D."/>
            <person name="Swanson P.K."/>
            <person name="Smith M."/>
            <person name="Roesemann S."/>
            <person name="Alexander J.E."/>
            <person name="Rich S.A."/>
            <person name="Livny J."/>
            <person name="Vlamakis H."/>
            <person name="Clish C."/>
            <person name="Bullock K."/>
            <person name="Deik A."/>
            <person name="Scott J."/>
            <person name="Pierce K.A."/>
            <person name="Xavier R.J."/>
            <person name="Alm E.J."/>
        </authorList>
    </citation>
    <scope>NUCLEOTIDE SEQUENCE [LARGE SCALE GENOMIC DNA]</scope>
    <source>
        <strain evidence="7 8">BIOML-A1</strain>
        <strain evidence="6 9">BIOML-A2</strain>
    </source>
</reference>
<dbReference type="Proteomes" id="UP000322658">
    <property type="component" value="Unassembled WGS sequence"/>
</dbReference>
<comment type="caution">
    <text evidence="6">The sequence shown here is derived from an EMBL/GenBank/DDBJ whole genome shotgun (WGS) entry which is preliminary data.</text>
</comment>
<dbReference type="InterPro" id="IPR052995">
    <property type="entry name" value="LMW-PTP"/>
</dbReference>
<dbReference type="PANTHER" id="PTHR47439:SF1">
    <property type="entry name" value="ACID PHOSPHATASE"/>
    <property type="match status" value="1"/>
</dbReference>
<name>A0A5B3G943_9BACT</name>
<dbReference type="RefSeq" id="WP_022061860.1">
    <property type="nucleotide sequence ID" value="NZ_CATVWL010000019.1"/>
</dbReference>
<dbReference type="PRINTS" id="PR00719">
    <property type="entry name" value="LMWPTPASE"/>
</dbReference>
<evidence type="ECO:0000313" key="9">
    <source>
        <dbReference type="Proteomes" id="UP000323567"/>
    </source>
</evidence>
<evidence type="ECO:0000256" key="1">
    <source>
        <dbReference type="ARBA" id="ARBA00011063"/>
    </source>
</evidence>
<dbReference type="InterPro" id="IPR023485">
    <property type="entry name" value="Ptyr_pPase"/>
</dbReference>
<dbReference type="CDD" id="cd16343">
    <property type="entry name" value="LMWPTP"/>
    <property type="match status" value="1"/>
</dbReference>
<evidence type="ECO:0000256" key="2">
    <source>
        <dbReference type="ARBA" id="ARBA00022801"/>
    </source>
</evidence>
<dbReference type="AlphaFoldDB" id="A0A5B3G943"/>
<dbReference type="SUPFAM" id="SSF52788">
    <property type="entry name" value="Phosphotyrosine protein phosphatases I"/>
    <property type="match status" value="1"/>
</dbReference>
<comment type="similarity">
    <text evidence="1">Belongs to the low molecular weight phosphotyrosine protein phosphatase family.</text>
</comment>
<organism evidence="6 9">
    <name type="scientific">Alistipes shahii</name>
    <dbReference type="NCBI Taxonomy" id="328814"/>
    <lineage>
        <taxon>Bacteria</taxon>
        <taxon>Pseudomonadati</taxon>
        <taxon>Bacteroidota</taxon>
        <taxon>Bacteroidia</taxon>
        <taxon>Bacteroidales</taxon>
        <taxon>Rikenellaceae</taxon>
        <taxon>Alistipes</taxon>
    </lineage>
</organism>
<dbReference type="Pfam" id="PF01451">
    <property type="entry name" value="LMWPc"/>
    <property type="match status" value="1"/>
</dbReference>
<feature type="active site" description="Proton donor" evidence="4">
    <location>
        <position position="127"/>
    </location>
</feature>
<keyword evidence="2" id="KW-0378">Hydrolase</keyword>
<dbReference type="GO" id="GO:0004725">
    <property type="term" value="F:protein tyrosine phosphatase activity"/>
    <property type="evidence" value="ECO:0007669"/>
    <property type="project" value="InterPro"/>
</dbReference>
<feature type="active site" description="Nucleophile" evidence="4">
    <location>
        <position position="9"/>
    </location>
</feature>
<evidence type="ECO:0000256" key="4">
    <source>
        <dbReference type="PIRSR" id="PIRSR617867-1"/>
    </source>
</evidence>
<dbReference type="InterPro" id="IPR036196">
    <property type="entry name" value="Ptyr_pPase_sf"/>
</dbReference>
<dbReference type="EMBL" id="VVXK01000009">
    <property type="protein sequence ID" value="KAA2370183.1"/>
    <property type="molecule type" value="Genomic_DNA"/>
</dbReference>
<evidence type="ECO:0000313" key="8">
    <source>
        <dbReference type="Proteomes" id="UP000322658"/>
    </source>
</evidence>
<dbReference type="InterPro" id="IPR017867">
    <property type="entry name" value="Tyr_phospatase_low_mol_wt"/>
</dbReference>
<dbReference type="PANTHER" id="PTHR47439">
    <property type="entry name" value="LOW MOLECULAR WEIGHT PHOSPHOTYROSINE PROTEIN PHOSPHATASE-RELATED"/>
    <property type="match status" value="1"/>
</dbReference>
<dbReference type="SMART" id="SM00226">
    <property type="entry name" value="LMWPc"/>
    <property type="match status" value="1"/>
</dbReference>
<gene>
    <name evidence="7" type="ORF">F2Y07_04930</name>
    <name evidence="6" type="ORF">F2Y13_07560</name>
</gene>
<keyword evidence="3" id="KW-0904">Protein phosphatase</keyword>
<evidence type="ECO:0000313" key="7">
    <source>
        <dbReference type="EMBL" id="KAA2376575.1"/>
    </source>
</evidence>
<sequence>MKTRILFVCLGNICRSPAAEGIMRRIVERRGLSGTFGIDSAGTYGGHRGELPDPRMRSAASRRGYALTHRSRQVREEDFDRFDMIVAMDDMNYESLNRLAPSREAARKIFRMAEFCRRHPDRTYVPDPYYEGHEGFELVLDMLEDGCEGILEYLSENGK</sequence>
<dbReference type="EMBL" id="VVXJ01000008">
    <property type="protein sequence ID" value="KAA2376575.1"/>
    <property type="molecule type" value="Genomic_DNA"/>
</dbReference>
<evidence type="ECO:0000256" key="3">
    <source>
        <dbReference type="ARBA" id="ARBA00022912"/>
    </source>
</evidence>
<protein>
    <submittedName>
        <fullName evidence="6">Low molecular weight phosphotyrosine protein phosphatase</fullName>
    </submittedName>
</protein>